<dbReference type="RefSeq" id="WP_345205942.1">
    <property type="nucleotide sequence ID" value="NZ_BAABHX010000005.1"/>
</dbReference>
<evidence type="ECO:0008006" key="5">
    <source>
        <dbReference type="Google" id="ProtNLM"/>
    </source>
</evidence>
<evidence type="ECO:0000256" key="1">
    <source>
        <dbReference type="ARBA" id="ARBA00022729"/>
    </source>
</evidence>
<evidence type="ECO:0000256" key="2">
    <source>
        <dbReference type="SAM" id="SignalP"/>
    </source>
</evidence>
<dbReference type="Proteomes" id="UP001500353">
    <property type="component" value="Unassembled WGS sequence"/>
</dbReference>
<dbReference type="EMBL" id="BAABHX010000005">
    <property type="protein sequence ID" value="GAA5096712.1"/>
    <property type="molecule type" value="Genomic_DNA"/>
</dbReference>
<accession>A0ABP9MHJ4</accession>
<name>A0ABP9MHJ4_9FLAO</name>
<proteinExistence type="predicted"/>
<sequence length="249" mass="25082">MKKIYSLFATVIFASTVCAQIFSANFSDLNGTGGNDGSWSGNVGTSSLNTYTSAGWTFGSAGGAAQCVKAGSGSNPGSVTTPVLAGLSGNAAVSFRAGGFGTDDTTLTVSVTGGGSVSGTKTFTLTNGAFTTFNTSITGGTASTKLVFSSSAGGRRFFIDDIIVSAGSVLAVSDIKGNKVSLVKNTLVDNNIVFGTKSEIKIFGATGNLVKTASVFENEVLDISGLPKGNYIVSGIVAGKLISEKILKK</sequence>
<feature type="signal peptide" evidence="2">
    <location>
        <begin position="1"/>
        <end position="19"/>
    </location>
</feature>
<organism evidence="3 4">
    <name type="scientific">Chryseobacterium ginsengisoli</name>
    <dbReference type="NCBI Taxonomy" id="363853"/>
    <lineage>
        <taxon>Bacteria</taxon>
        <taxon>Pseudomonadati</taxon>
        <taxon>Bacteroidota</taxon>
        <taxon>Flavobacteriia</taxon>
        <taxon>Flavobacteriales</taxon>
        <taxon>Weeksellaceae</taxon>
        <taxon>Chryseobacterium group</taxon>
        <taxon>Chryseobacterium</taxon>
    </lineage>
</organism>
<keyword evidence="1 2" id="KW-0732">Signal</keyword>
<gene>
    <name evidence="3" type="ORF">GCM10023210_30800</name>
</gene>
<evidence type="ECO:0000313" key="3">
    <source>
        <dbReference type="EMBL" id="GAA5096712.1"/>
    </source>
</evidence>
<dbReference type="InterPro" id="IPR026444">
    <property type="entry name" value="Secre_tail"/>
</dbReference>
<protein>
    <recommendedName>
        <fullName evidence="5">Secretion system C-terminal sorting domain-containing protein</fullName>
    </recommendedName>
</protein>
<reference evidence="4" key="1">
    <citation type="journal article" date="2019" name="Int. J. Syst. Evol. Microbiol.">
        <title>The Global Catalogue of Microorganisms (GCM) 10K type strain sequencing project: providing services to taxonomists for standard genome sequencing and annotation.</title>
        <authorList>
            <consortium name="The Broad Institute Genomics Platform"/>
            <consortium name="The Broad Institute Genome Sequencing Center for Infectious Disease"/>
            <person name="Wu L."/>
            <person name="Ma J."/>
        </authorList>
    </citation>
    <scope>NUCLEOTIDE SEQUENCE [LARGE SCALE GENOMIC DNA]</scope>
    <source>
        <strain evidence="4">JCM 18019</strain>
    </source>
</reference>
<feature type="chain" id="PRO_5046376115" description="Secretion system C-terminal sorting domain-containing protein" evidence="2">
    <location>
        <begin position="20"/>
        <end position="249"/>
    </location>
</feature>
<comment type="caution">
    <text evidence="3">The sequence shown here is derived from an EMBL/GenBank/DDBJ whole genome shotgun (WGS) entry which is preliminary data.</text>
</comment>
<dbReference type="NCBIfam" id="TIGR04183">
    <property type="entry name" value="Por_Secre_tail"/>
    <property type="match status" value="1"/>
</dbReference>
<keyword evidence="4" id="KW-1185">Reference proteome</keyword>
<evidence type="ECO:0000313" key="4">
    <source>
        <dbReference type="Proteomes" id="UP001500353"/>
    </source>
</evidence>